<dbReference type="Gene3D" id="3.40.50.150">
    <property type="entry name" value="Vaccinia Virus protein VP39"/>
    <property type="match status" value="1"/>
</dbReference>
<accession>A0A1G6M9X2</accession>
<evidence type="ECO:0000313" key="2">
    <source>
        <dbReference type="EMBL" id="SDC52260.1"/>
    </source>
</evidence>
<evidence type="ECO:0000313" key="3">
    <source>
        <dbReference type="Proteomes" id="UP000199501"/>
    </source>
</evidence>
<protein>
    <submittedName>
        <fullName evidence="2">Methyltransferase domain-containing protein</fullName>
    </submittedName>
</protein>
<reference evidence="3" key="1">
    <citation type="submission" date="2016-10" db="EMBL/GenBank/DDBJ databases">
        <authorList>
            <person name="Varghese N."/>
            <person name="Submissions S."/>
        </authorList>
    </citation>
    <scope>NUCLEOTIDE SEQUENCE [LARGE SCALE GENOMIC DNA]</scope>
    <source>
        <strain evidence="3">IBRC-M 10403</strain>
    </source>
</reference>
<dbReference type="InterPro" id="IPR041698">
    <property type="entry name" value="Methyltransf_25"/>
</dbReference>
<feature type="domain" description="Methyltransferase" evidence="1">
    <location>
        <begin position="39"/>
        <end position="129"/>
    </location>
</feature>
<dbReference type="CDD" id="cd02440">
    <property type="entry name" value="AdoMet_MTases"/>
    <property type="match status" value="1"/>
</dbReference>
<dbReference type="EMBL" id="FMZZ01000002">
    <property type="protein sequence ID" value="SDC52260.1"/>
    <property type="molecule type" value="Genomic_DNA"/>
</dbReference>
<proteinExistence type="predicted"/>
<dbReference type="Proteomes" id="UP000199501">
    <property type="component" value="Unassembled WGS sequence"/>
</dbReference>
<dbReference type="STRING" id="1271860.SAMN05216174_102442"/>
<dbReference type="RefSeq" id="WP_091449182.1">
    <property type="nucleotide sequence ID" value="NZ_FMZZ01000002.1"/>
</dbReference>
<dbReference type="GO" id="GO:0032259">
    <property type="term" value="P:methylation"/>
    <property type="evidence" value="ECO:0007669"/>
    <property type="project" value="UniProtKB-KW"/>
</dbReference>
<keyword evidence="2" id="KW-0808">Transferase</keyword>
<dbReference type="AlphaFoldDB" id="A0A1G6M9X2"/>
<sequence>MTTTWDGDDYQRRFDDLAASGKNVHGEAAFVRAYAPKSVLDAGCGTGRVGIELARHGIEVIGVDLDESMLATAGRLAPGITWVRSDLAALDLGRVFDVVVMAGNVPLFTPPGTQAALVAGVGRHVAPGGVLIAGFRLDRGYTLADYDAHAAAAGLAPVERFATWDRAPFTGGDYAVSVHRASLPAPAGPGIQG</sequence>
<dbReference type="OrthoDB" id="7062303at2"/>
<dbReference type="SUPFAM" id="SSF53335">
    <property type="entry name" value="S-adenosyl-L-methionine-dependent methyltransferases"/>
    <property type="match status" value="1"/>
</dbReference>
<dbReference type="GO" id="GO:0008168">
    <property type="term" value="F:methyltransferase activity"/>
    <property type="evidence" value="ECO:0007669"/>
    <property type="project" value="UniProtKB-KW"/>
</dbReference>
<keyword evidence="2" id="KW-0489">Methyltransferase</keyword>
<keyword evidence="3" id="KW-1185">Reference proteome</keyword>
<evidence type="ECO:0000259" key="1">
    <source>
        <dbReference type="Pfam" id="PF13649"/>
    </source>
</evidence>
<dbReference type="PANTHER" id="PTHR43591">
    <property type="entry name" value="METHYLTRANSFERASE"/>
    <property type="match status" value="1"/>
</dbReference>
<dbReference type="InterPro" id="IPR029063">
    <property type="entry name" value="SAM-dependent_MTases_sf"/>
</dbReference>
<dbReference type="Pfam" id="PF13649">
    <property type="entry name" value="Methyltransf_25"/>
    <property type="match status" value="1"/>
</dbReference>
<organism evidence="2 3">
    <name type="scientific">Actinokineospora iranica</name>
    <dbReference type="NCBI Taxonomy" id="1271860"/>
    <lineage>
        <taxon>Bacteria</taxon>
        <taxon>Bacillati</taxon>
        <taxon>Actinomycetota</taxon>
        <taxon>Actinomycetes</taxon>
        <taxon>Pseudonocardiales</taxon>
        <taxon>Pseudonocardiaceae</taxon>
        <taxon>Actinokineospora</taxon>
    </lineage>
</organism>
<gene>
    <name evidence="2" type="ORF">SAMN05216174_102442</name>
</gene>
<name>A0A1G6M9X2_9PSEU</name>